<feature type="chain" id="PRO_5040206035" evidence="1">
    <location>
        <begin position="18"/>
        <end position="273"/>
    </location>
</feature>
<protein>
    <submittedName>
        <fullName evidence="2">Uncharacterized protein</fullName>
    </submittedName>
</protein>
<proteinExistence type="predicted"/>
<dbReference type="EMBL" id="OU896721">
    <property type="protein sequence ID" value="CAH1153861.1"/>
    <property type="molecule type" value="Genomic_DNA"/>
</dbReference>
<dbReference type="GO" id="GO:0005737">
    <property type="term" value="C:cytoplasm"/>
    <property type="evidence" value="ECO:0007669"/>
    <property type="project" value="TreeGrafter"/>
</dbReference>
<dbReference type="AlphaFoldDB" id="A0A9P0DKP1"/>
<dbReference type="OrthoDB" id="6781091at2759"/>
<accession>A0A9P0DKP1</accession>
<dbReference type="Proteomes" id="UP001153737">
    <property type="component" value="Chromosome 15"/>
</dbReference>
<organism evidence="2 3">
    <name type="scientific">Phaedon cochleariae</name>
    <name type="common">Mustard beetle</name>
    <dbReference type="NCBI Taxonomy" id="80249"/>
    <lineage>
        <taxon>Eukaryota</taxon>
        <taxon>Metazoa</taxon>
        <taxon>Ecdysozoa</taxon>
        <taxon>Arthropoda</taxon>
        <taxon>Hexapoda</taxon>
        <taxon>Insecta</taxon>
        <taxon>Pterygota</taxon>
        <taxon>Neoptera</taxon>
        <taxon>Endopterygota</taxon>
        <taxon>Coleoptera</taxon>
        <taxon>Polyphaga</taxon>
        <taxon>Cucujiformia</taxon>
        <taxon>Chrysomeloidea</taxon>
        <taxon>Chrysomelidae</taxon>
        <taxon>Chrysomelinae</taxon>
        <taxon>Chrysomelini</taxon>
        <taxon>Phaedon</taxon>
    </lineage>
</organism>
<evidence type="ECO:0000313" key="3">
    <source>
        <dbReference type="Proteomes" id="UP001153737"/>
    </source>
</evidence>
<name>A0A9P0DKP1_PHACE</name>
<gene>
    <name evidence="2" type="ORF">PHAECO_LOCUS4653</name>
</gene>
<keyword evidence="1" id="KW-0732">Signal</keyword>
<dbReference type="PANTHER" id="PTHR34179">
    <property type="entry name" value="TUMOR PROTEIN P53-INDUCIBLE PROTEIN 13"/>
    <property type="match status" value="1"/>
</dbReference>
<keyword evidence="3" id="KW-1185">Reference proteome</keyword>
<evidence type="ECO:0000256" key="1">
    <source>
        <dbReference type="SAM" id="SignalP"/>
    </source>
</evidence>
<dbReference type="PANTHER" id="PTHR34179:SF1">
    <property type="entry name" value="TUMOR PROTEIN P53-INDUCIBLE PROTEIN 13"/>
    <property type="match status" value="1"/>
</dbReference>
<feature type="signal peptide" evidence="1">
    <location>
        <begin position="1"/>
        <end position="17"/>
    </location>
</feature>
<evidence type="ECO:0000313" key="2">
    <source>
        <dbReference type="EMBL" id="CAH1153861.1"/>
    </source>
</evidence>
<reference evidence="2" key="1">
    <citation type="submission" date="2022-01" db="EMBL/GenBank/DDBJ databases">
        <authorList>
            <person name="King R."/>
        </authorList>
    </citation>
    <scope>NUCLEOTIDE SEQUENCE</scope>
</reference>
<reference evidence="2" key="2">
    <citation type="submission" date="2022-10" db="EMBL/GenBank/DDBJ databases">
        <authorList>
            <consortium name="ENA_rothamsted_submissions"/>
            <consortium name="culmorum"/>
            <person name="King R."/>
        </authorList>
    </citation>
    <scope>NUCLEOTIDE SEQUENCE</scope>
</reference>
<dbReference type="Pfam" id="PF11303">
    <property type="entry name" value="DUF3105"/>
    <property type="match status" value="1"/>
</dbReference>
<sequence>MLKNIVLLCVTLANSQGIPYHEEYYWNGKWFPHSPNEPDSNPSAHKTNHLITPSQRVIMGERDISCDDAKTYLAVDWFMDPANYTCFENKKVYLPQSHIHPIHTIEHIPTEYSAPHRCMNESIEYNELVPTFGTHRPLWAVYGEYTFVPKQRWIHNLEHGAVVMLYHPCANKNQVRLLRNIVRSCLYKHVITPYNYLTPERPLALVTWGHRLEMSKVSSEVVNNFIQKHALNGPEKTPKDGQYSLMLERRSKIVSDLDDTKLCPNHVNTINMK</sequence>
<dbReference type="InterPro" id="IPR021454">
    <property type="entry name" value="DUF3105"/>
</dbReference>